<organism evidence="1 2">
    <name type="scientific">Candidatus Woesebacteria bacterium RBG_16_36_11</name>
    <dbReference type="NCBI Taxonomy" id="1802481"/>
    <lineage>
        <taxon>Bacteria</taxon>
        <taxon>Candidatus Woeseibacteriota</taxon>
    </lineage>
</organism>
<dbReference type="Proteomes" id="UP000178533">
    <property type="component" value="Unassembled WGS sequence"/>
</dbReference>
<gene>
    <name evidence="1" type="ORF">A2W13_03475</name>
</gene>
<evidence type="ECO:0000313" key="1">
    <source>
        <dbReference type="EMBL" id="OGM11744.1"/>
    </source>
</evidence>
<reference evidence="1 2" key="1">
    <citation type="journal article" date="2016" name="Nat. Commun.">
        <title>Thousands of microbial genomes shed light on interconnected biogeochemical processes in an aquifer system.</title>
        <authorList>
            <person name="Anantharaman K."/>
            <person name="Brown C.T."/>
            <person name="Hug L.A."/>
            <person name="Sharon I."/>
            <person name="Castelle C.J."/>
            <person name="Probst A.J."/>
            <person name="Thomas B.C."/>
            <person name="Singh A."/>
            <person name="Wilkins M.J."/>
            <person name="Karaoz U."/>
            <person name="Brodie E.L."/>
            <person name="Williams K.H."/>
            <person name="Hubbard S.S."/>
            <person name="Banfield J.F."/>
        </authorList>
    </citation>
    <scope>NUCLEOTIDE SEQUENCE [LARGE SCALE GENOMIC DNA]</scope>
</reference>
<evidence type="ECO:0000313" key="2">
    <source>
        <dbReference type="Proteomes" id="UP000178533"/>
    </source>
</evidence>
<evidence type="ECO:0008006" key="3">
    <source>
        <dbReference type="Google" id="ProtNLM"/>
    </source>
</evidence>
<dbReference type="AlphaFoldDB" id="A0A1F7X9Q0"/>
<protein>
    <recommendedName>
        <fullName evidence="3">Class I SAM-dependent methyltransferase</fullName>
    </recommendedName>
</protein>
<proteinExistence type="predicted"/>
<dbReference type="EMBL" id="MGFT01000014">
    <property type="protein sequence ID" value="OGM11744.1"/>
    <property type="molecule type" value="Genomic_DNA"/>
</dbReference>
<sequence length="206" mass="23963">MFNKEIRVTDSYANATYNPDSAMFQKQLRQASQTILEIGCGIEPRVSWKIEPRQLWVGCDHQVKPEYIDKTNPSLIHVRMMSSKQIRSDQMVVFDKKVAEIPKFHPDTFLLVAPNQKDLKDGNILNDELEPFLSPTKNQGFVIVLDTRTREASGYQQEAIDKINKWMHKNKFFPENNYDIPDEFRPNSADLGGLNICKYFVRYSEE</sequence>
<comment type="caution">
    <text evidence="1">The sequence shown here is derived from an EMBL/GenBank/DDBJ whole genome shotgun (WGS) entry which is preliminary data.</text>
</comment>
<name>A0A1F7X9Q0_9BACT</name>
<dbReference type="STRING" id="1802481.A2W13_03475"/>
<accession>A0A1F7X9Q0</accession>